<keyword evidence="2" id="KW-1185">Reference proteome</keyword>
<protein>
    <submittedName>
        <fullName evidence="1">Uncharacterized protein</fullName>
    </submittedName>
</protein>
<dbReference type="Proteomes" id="UP000325579">
    <property type="component" value="Unassembled WGS sequence"/>
</dbReference>
<name>A0A5N6IBY2_9EURO</name>
<dbReference type="RefSeq" id="XP_031945753.1">
    <property type="nucleotide sequence ID" value="XM_032080868.1"/>
</dbReference>
<sequence length="74" mass="8400">MVSEHSVSATHFVASSPVVFQLYHSIGYIFDSCEIMPRPGFQYSSFLGTNSYMKETCWIHTVSLLTALILCKKY</sequence>
<gene>
    <name evidence="1" type="ORF">BDV37DRAFT_238636</name>
</gene>
<accession>A0A5N7DPS9</accession>
<evidence type="ECO:0000313" key="2">
    <source>
        <dbReference type="Proteomes" id="UP000325579"/>
    </source>
</evidence>
<dbReference type="GeneID" id="43665559"/>
<evidence type="ECO:0000313" key="1">
    <source>
        <dbReference type="EMBL" id="KAE8408434.1"/>
    </source>
</evidence>
<organism evidence="1 2">
    <name type="scientific">Aspergillus pseudonomiae</name>
    <dbReference type="NCBI Taxonomy" id="1506151"/>
    <lineage>
        <taxon>Eukaryota</taxon>
        <taxon>Fungi</taxon>
        <taxon>Dikarya</taxon>
        <taxon>Ascomycota</taxon>
        <taxon>Pezizomycotina</taxon>
        <taxon>Eurotiomycetes</taxon>
        <taxon>Eurotiomycetidae</taxon>
        <taxon>Eurotiales</taxon>
        <taxon>Aspergillaceae</taxon>
        <taxon>Aspergillus</taxon>
        <taxon>Aspergillus subgen. Circumdati</taxon>
    </lineage>
</organism>
<accession>A0A5N6IBY2</accession>
<proteinExistence type="predicted"/>
<reference evidence="1 2" key="1">
    <citation type="submission" date="2019-04" db="EMBL/GenBank/DDBJ databases">
        <authorList>
            <consortium name="DOE Joint Genome Institute"/>
            <person name="Mondo S."/>
            <person name="Kjaerbolling I."/>
            <person name="Vesth T."/>
            <person name="Frisvad J.C."/>
            <person name="Nybo J.L."/>
            <person name="Theobald S."/>
            <person name="Kildgaard S."/>
            <person name="Isbrandt T."/>
            <person name="Kuo A."/>
            <person name="Sato A."/>
            <person name="Lyhne E.K."/>
            <person name="Kogle M.E."/>
            <person name="Wiebenga A."/>
            <person name="Kun R.S."/>
            <person name="Lubbers R.J."/>
            <person name="Makela M.R."/>
            <person name="Barry K."/>
            <person name="Chovatia M."/>
            <person name="Clum A."/>
            <person name="Daum C."/>
            <person name="Haridas S."/>
            <person name="He G."/>
            <person name="LaButti K."/>
            <person name="Lipzen A."/>
            <person name="Riley R."/>
            <person name="Salamov A."/>
            <person name="Simmons B.A."/>
            <person name="Magnuson J.K."/>
            <person name="Henrissat B."/>
            <person name="Mortensen U.H."/>
            <person name="Larsen T.O."/>
            <person name="Devries R.P."/>
            <person name="Grigoriev I.V."/>
            <person name="Machida M."/>
            <person name="Baker S.E."/>
            <person name="Andersen M.R."/>
            <person name="Cantor M.N."/>
            <person name="Hua S.X."/>
        </authorList>
    </citation>
    <scope>NUCLEOTIDE SEQUENCE [LARGE SCALE GENOMIC DNA]</scope>
    <source>
        <strain evidence="1 2">CBS 119388</strain>
    </source>
</reference>
<dbReference type="EMBL" id="ML736743">
    <property type="protein sequence ID" value="KAE8408434.1"/>
    <property type="molecule type" value="Genomic_DNA"/>
</dbReference>
<dbReference type="AlphaFoldDB" id="A0A5N6IBY2"/>